<keyword evidence="2" id="KW-1185">Reference proteome</keyword>
<dbReference type="EMBL" id="CM042047">
    <property type="protein sequence ID" value="KAI3773058.1"/>
    <property type="molecule type" value="Genomic_DNA"/>
</dbReference>
<accession>A0ACB9FQH9</accession>
<sequence length="93" mass="10040">MLRGRDWDEVLTKDMEIAGKCIQGVGMDRIDDCRSSNVDVVGKNPDLAISEKVSVSASTSSSKDVVLPFDSLQCSTVEVVDGVSKPVDVYCSR</sequence>
<comment type="caution">
    <text evidence="1">The sequence shown here is derived from an EMBL/GenBank/DDBJ whole genome shotgun (WGS) entry which is preliminary data.</text>
</comment>
<name>A0ACB9FQH9_ARCLA</name>
<reference evidence="2" key="1">
    <citation type="journal article" date="2022" name="Mol. Ecol. Resour.">
        <title>The genomes of chicory, endive, great burdock and yacon provide insights into Asteraceae palaeo-polyploidization history and plant inulin production.</title>
        <authorList>
            <person name="Fan W."/>
            <person name="Wang S."/>
            <person name="Wang H."/>
            <person name="Wang A."/>
            <person name="Jiang F."/>
            <person name="Liu H."/>
            <person name="Zhao H."/>
            <person name="Xu D."/>
            <person name="Zhang Y."/>
        </authorList>
    </citation>
    <scope>NUCLEOTIDE SEQUENCE [LARGE SCALE GENOMIC DNA]</scope>
    <source>
        <strain evidence="2">cv. Niubang</strain>
    </source>
</reference>
<reference evidence="1 2" key="2">
    <citation type="journal article" date="2022" name="Mol. Ecol. Resour.">
        <title>The genomes of chicory, endive, great burdock and yacon provide insights into Asteraceae paleo-polyploidization history and plant inulin production.</title>
        <authorList>
            <person name="Fan W."/>
            <person name="Wang S."/>
            <person name="Wang H."/>
            <person name="Wang A."/>
            <person name="Jiang F."/>
            <person name="Liu H."/>
            <person name="Zhao H."/>
            <person name="Xu D."/>
            <person name="Zhang Y."/>
        </authorList>
    </citation>
    <scope>NUCLEOTIDE SEQUENCE [LARGE SCALE GENOMIC DNA]</scope>
    <source>
        <strain evidence="2">cv. Niubang</strain>
    </source>
</reference>
<proteinExistence type="predicted"/>
<dbReference type="Proteomes" id="UP001055879">
    <property type="component" value="Linkage Group LG01"/>
</dbReference>
<evidence type="ECO:0000313" key="1">
    <source>
        <dbReference type="EMBL" id="KAI3773058.1"/>
    </source>
</evidence>
<protein>
    <submittedName>
        <fullName evidence="1">Uncharacterized protein</fullName>
    </submittedName>
</protein>
<organism evidence="1 2">
    <name type="scientific">Arctium lappa</name>
    <name type="common">Greater burdock</name>
    <name type="synonym">Lappa major</name>
    <dbReference type="NCBI Taxonomy" id="4217"/>
    <lineage>
        <taxon>Eukaryota</taxon>
        <taxon>Viridiplantae</taxon>
        <taxon>Streptophyta</taxon>
        <taxon>Embryophyta</taxon>
        <taxon>Tracheophyta</taxon>
        <taxon>Spermatophyta</taxon>
        <taxon>Magnoliopsida</taxon>
        <taxon>eudicotyledons</taxon>
        <taxon>Gunneridae</taxon>
        <taxon>Pentapetalae</taxon>
        <taxon>asterids</taxon>
        <taxon>campanulids</taxon>
        <taxon>Asterales</taxon>
        <taxon>Asteraceae</taxon>
        <taxon>Carduoideae</taxon>
        <taxon>Cardueae</taxon>
        <taxon>Arctiinae</taxon>
        <taxon>Arctium</taxon>
    </lineage>
</organism>
<gene>
    <name evidence="1" type="ORF">L6452_04256</name>
</gene>
<evidence type="ECO:0000313" key="2">
    <source>
        <dbReference type="Proteomes" id="UP001055879"/>
    </source>
</evidence>